<reference evidence="4" key="1">
    <citation type="submission" date="2019-11" db="EMBL/GenBank/DDBJ databases">
        <authorList>
            <person name="Liu Y."/>
            <person name="Hou J."/>
            <person name="Li T.-Q."/>
            <person name="Guan C.-H."/>
            <person name="Wu X."/>
            <person name="Wu H.-Z."/>
            <person name="Ling F."/>
            <person name="Zhang R."/>
            <person name="Shi X.-G."/>
            <person name="Ren J.-P."/>
            <person name="Chen E.-F."/>
            <person name="Sun J.-M."/>
        </authorList>
    </citation>
    <scope>NUCLEOTIDE SEQUENCE</scope>
    <source>
        <strain evidence="4">Adult_tree_wgs_1</strain>
        <tissue evidence="4">Leaves</tissue>
    </source>
</reference>
<accession>A0A834LJA1</accession>
<feature type="compositionally biased region" description="Basic and acidic residues" evidence="2">
    <location>
        <begin position="1353"/>
        <end position="1369"/>
    </location>
</feature>
<feature type="region of interest" description="Disordered" evidence="2">
    <location>
        <begin position="1232"/>
        <end position="1297"/>
    </location>
</feature>
<gene>
    <name evidence="4" type="ORF">RHSIM_Rhsim07G0026000</name>
</gene>
<feature type="coiled-coil region" evidence="1">
    <location>
        <begin position="387"/>
        <end position="563"/>
    </location>
</feature>
<feature type="region of interest" description="Disordered" evidence="2">
    <location>
        <begin position="1309"/>
        <end position="1385"/>
    </location>
</feature>
<feature type="region of interest" description="Disordered" evidence="2">
    <location>
        <begin position="1"/>
        <end position="47"/>
    </location>
</feature>
<feature type="compositionally biased region" description="Acidic residues" evidence="2">
    <location>
        <begin position="1329"/>
        <end position="1341"/>
    </location>
</feature>
<protein>
    <recommendedName>
        <fullName evidence="3">FHA domain-containing protein</fullName>
    </recommendedName>
</protein>
<evidence type="ECO:0000259" key="3">
    <source>
        <dbReference type="PROSITE" id="PS50006"/>
    </source>
</evidence>
<feature type="coiled-coil region" evidence="1">
    <location>
        <begin position="245"/>
        <end position="326"/>
    </location>
</feature>
<evidence type="ECO:0000313" key="5">
    <source>
        <dbReference type="Proteomes" id="UP000626092"/>
    </source>
</evidence>
<dbReference type="Pfam" id="PF00498">
    <property type="entry name" value="FHA"/>
    <property type="match status" value="1"/>
</dbReference>
<dbReference type="Gene3D" id="2.60.200.20">
    <property type="match status" value="1"/>
</dbReference>
<organism evidence="4 5">
    <name type="scientific">Rhododendron simsii</name>
    <name type="common">Sims's rhododendron</name>
    <dbReference type="NCBI Taxonomy" id="118357"/>
    <lineage>
        <taxon>Eukaryota</taxon>
        <taxon>Viridiplantae</taxon>
        <taxon>Streptophyta</taxon>
        <taxon>Embryophyta</taxon>
        <taxon>Tracheophyta</taxon>
        <taxon>Spermatophyta</taxon>
        <taxon>Magnoliopsida</taxon>
        <taxon>eudicotyledons</taxon>
        <taxon>Gunneridae</taxon>
        <taxon>Pentapetalae</taxon>
        <taxon>asterids</taxon>
        <taxon>Ericales</taxon>
        <taxon>Ericaceae</taxon>
        <taxon>Ericoideae</taxon>
        <taxon>Rhodoreae</taxon>
        <taxon>Rhododendron</taxon>
    </lineage>
</organism>
<feature type="compositionally biased region" description="Acidic residues" evidence="2">
    <location>
        <begin position="1370"/>
        <end position="1385"/>
    </location>
</feature>
<feature type="compositionally biased region" description="Polar residues" evidence="2">
    <location>
        <begin position="1265"/>
        <end position="1280"/>
    </location>
</feature>
<dbReference type="OrthoDB" id="687730at2759"/>
<proteinExistence type="predicted"/>
<keyword evidence="1" id="KW-0175">Coiled coil</keyword>
<feature type="compositionally biased region" description="Basic and acidic residues" evidence="2">
    <location>
        <begin position="1281"/>
        <end position="1290"/>
    </location>
</feature>
<dbReference type="PANTHER" id="PTHR47458:SF1">
    <property type="entry name" value="SMAD_FHA DOMAIN-CONTAINING PROTEIN"/>
    <property type="match status" value="1"/>
</dbReference>
<feature type="compositionally biased region" description="Polar residues" evidence="2">
    <location>
        <begin position="657"/>
        <end position="666"/>
    </location>
</feature>
<feature type="compositionally biased region" description="Polar residues" evidence="2">
    <location>
        <begin position="1059"/>
        <end position="1069"/>
    </location>
</feature>
<feature type="compositionally biased region" description="Polar residues" evidence="2">
    <location>
        <begin position="1083"/>
        <end position="1092"/>
    </location>
</feature>
<dbReference type="EMBL" id="WJXA01000007">
    <property type="protein sequence ID" value="KAF7138455.1"/>
    <property type="molecule type" value="Genomic_DNA"/>
</dbReference>
<feature type="region of interest" description="Disordered" evidence="2">
    <location>
        <begin position="632"/>
        <end position="672"/>
    </location>
</feature>
<feature type="compositionally biased region" description="Polar residues" evidence="2">
    <location>
        <begin position="28"/>
        <end position="40"/>
    </location>
</feature>
<feature type="region of interest" description="Disordered" evidence="2">
    <location>
        <begin position="1058"/>
        <end position="1098"/>
    </location>
</feature>
<evidence type="ECO:0000256" key="2">
    <source>
        <dbReference type="SAM" id="MobiDB-lite"/>
    </source>
</evidence>
<sequence length="1385" mass="153546">MAKVEESPPTPLAPNPSPNSNADEARHSQVSSSHPDNNGGSKKPPLCPKDLIVSAASKISSQPIHNSDPNVWGVLTAISSSARKRPQGINMLLTSDEHCIGRLVDDVRFQIESNAVSGSHCKIYRKRAATEEVEPPSLLCMPVFFLKDTSTNGTYLNWEKLKRSSPEAKLCHGDIISLAAPPQHEIAFAFVFREVLRSNAMTDGACLKRKAEEFGPESKRLKGIGIGAPEGPISLDDFRSLQRSNMELRKQLENQVVTIDSLRNENRAVVERYENEMKDLKESVAKPYLDQLKELQNALEIKQKVLVEVEKICAEQKHAVEDLNEQLSASVQSCTEANEILNSQAVTSSCSSASGLFVILDLYRTTAVGFKVANLNKASLNFEAICFLSQKASIAELKAQVDEEREQRREEREKAAVDLKLSIQRVQTEAQEELKRLSDTALRREREQQEVINKLQEVEKEGCLLVETLRSKLEETRQKLVLSDNKARQLEAQICEVQLASASERKKVEELEHEAEKLRKELESEKAAREEAWAKVSALELEINAAMRDLDFERRRLKGARERIMLRETQLRAFYSTTEEISSLFGKQQEQLKAMQRTLEDEENYDNTSADFDLNVTPYRGDINGTLAREKQATANQINSADNAGSGPSIPRCGRNQLDNTSSDEASVTEKHDCDIRSQEDAQNTQEAEFTSAAQIVKGGFGSDIDGVGTERVLETESPGIDVDRNVDLNKGSVLGGDTMQIDDDDARVQDAVEGLRMISGENSHNSQSNDPLEVQNTMEEDTEAGGTIRTSDLLASEVVGSWACSTAPSVQEEHQKASIAELKAQVDEEREQRREEREKAAVDLKLSIQRVQTEAQEELKRLSDTALRREREQQEVINKLQEVEKEGCLLVETLRSKLEETRQKLVLSDNKARQLEAQICEVQLASASERKKVEELEHEAEKLRKELESEKAAREEAWAKVSALELEINAAMRDLDFERRRLKGARERIMLRETQLRAFYSTTEEISSLFGKQQEQLKAMQRTLEDEENYDNTSADFDLNVTPYRGDINGTLAREKQATANQINSADNAGSGPSIPRCGRNQLDNTSSDEASVTEKHDCDIRSQEDAQNTQEAEFTSAAQIVKGGFGSDIDGVGTERVLETESPGIDVDRNIDLNKGSVLGGDTMQIDDDDARVQDAVEGLRMISGENSHNSQSNDPLEVQNTMEEDTEAGGTIRTSDLLASEVVGSWACSTAPSVHGENESPRRDDESPRRENDEGGGGAALRNSSSQVAESQSNPSSEAKRNHERQALSEMIGIVAPDMKEQFSVAFGNNDSGKEKIEKGCGSNSDTEDCSDKDEDDNVGNTEGESISDGESKGGDRVYESNKSDDDMIDEDAEATQEDSTG</sequence>
<evidence type="ECO:0000313" key="4">
    <source>
        <dbReference type="EMBL" id="KAF7138455.1"/>
    </source>
</evidence>
<keyword evidence="5" id="KW-1185">Reference proteome</keyword>
<comment type="caution">
    <text evidence="4">The sequence shown here is derived from an EMBL/GenBank/DDBJ whole genome shotgun (WGS) entry which is preliminary data.</text>
</comment>
<feature type="compositionally biased region" description="Basic and acidic residues" evidence="2">
    <location>
        <begin position="1239"/>
        <end position="1256"/>
    </location>
</feature>
<dbReference type="PANTHER" id="PTHR47458">
    <property type="entry name" value="SMAD/FHA DOMAIN-CONTAINING PROTEIN"/>
    <property type="match status" value="1"/>
</dbReference>
<evidence type="ECO:0000256" key="1">
    <source>
        <dbReference type="SAM" id="Coils"/>
    </source>
</evidence>
<feature type="compositionally biased region" description="Polar residues" evidence="2">
    <location>
        <begin position="633"/>
        <end position="643"/>
    </location>
</feature>
<feature type="domain" description="FHA" evidence="3">
    <location>
        <begin position="98"/>
        <end position="161"/>
    </location>
</feature>
<dbReference type="PROSITE" id="PS50006">
    <property type="entry name" value="FHA_DOMAIN"/>
    <property type="match status" value="1"/>
</dbReference>
<dbReference type="SUPFAM" id="SSF49879">
    <property type="entry name" value="SMAD/FHA domain"/>
    <property type="match status" value="1"/>
</dbReference>
<dbReference type="Proteomes" id="UP000626092">
    <property type="component" value="Unassembled WGS sequence"/>
</dbReference>
<feature type="coiled-coil region" evidence="1">
    <location>
        <begin position="813"/>
        <end position="989"/>
    </location>
</feature>
<feature type="compositionally biased region" description="Pro residues" evidence="2">
    <location>
        <begin position="8"/>
        <end position="17"/>
    </location>
</feature>
<name>A0A834LJA1_RHOSS</name>
<dbReference type="InterPro" id="IPR000253">
    <property type="entry name" value="FHA_dom"/>
</dbReference>
<dbReference type="InterPro" id="IPR008984">
    <property type="entry name" value="SMAD_FHA_dom_sf"/>
</dbReference>